<proteinExistence type="predicted"/>
<accession>A0A444Z246</accession>
<sequence>MSPIFVQGYPPILCVLLNYRIVVIWERVAGDEDIPGGVRASDEAEMYDGADHGVRSVEGEGFIGMESDEYDLHEDETEHDHHTEADVDNEDGVELEDNLDHVGGMYDNFLDDDLYAVDSDKLIGSIDFVNLSEEEVCRFNFADVDIVFEFYQQYAKHHGFGARHYRSKKCGKVRIRQEFVCHIQRYRSLKFYSIPNRQKRPRAKTQCGCPARMHVHMDDKSERCHRRMSEADIEQMNDMHKGGIGVSRIRDFMASLACGYHNVPYTTRDMHDEVGADFECAKGDPVMTTNLKQLEHFPAENYTREIFYLFVPILDRACAMRVVDFEDNGSYFIHTVSRYGTLGKDSRVVATSEMCEI</sequence>
<name>A0A444Z246_ARAHY</name>
<reference evidence="2 3" key="1">
    <citation type="submission" date="2019-01" db="EMBL/GenBank/DDBJ databases">
        <title>Sequencing of cultivated peanut Arachis hypogaea provides insights into genome evolution and oil improvement.</title>
        <authorList>
            <person name="Chen X."/>
        </authorList>
    </citation>
    <scope>NUCLEOTIDE SEQUENCE [LARGE SCALE GENOMIC DNA]</scope>
    <source>
        <strain evidence="3">cv. Fuhuasheng</strain>
        <tissue evidence="2">Leaves</tissue>
    </source>
</reference>
<feature type="domain" description="FAR1" evidence="1">
    <location>
        <begin position="149"/>
        <end position="221"/>
    </location>
</feature>
<dbReference type="EMBL" id="SDMP01000015">
    <property type="protein sequence ID" value="RYR08240.1"/>
    <property type="molecule type" value="Genomic_DNA"/>
</dbReference>
<organism evidence="2 3">
    <name type="scientific">Arachis hypogaea</name>
    <name type="common">Peanut</name>
    <dbReference type="NCBI Taxonomy" id="3818"/>
    <lineage>
        <taxon>Eukaryota</taxon>
        <taxon>Viridiplantae</taxon>
        <taxon>Streptophyta</taxon>
        <taxon>Embryophyta</taxon>
        <taxon>Tracheophyta</taxon>
        <taxon>Spermatophyta</taxon>
        <taxon>Magnoliopsida</taxon>
        <taxon>eudicotyledons</taxon>
        <taxon>Gunneridae</taxon>
        <taxon>Pentapetalae</taxon>
        <taxon>rosids</taxon>
        <taxon>fabids</taxon>
        <taxon>Fabales</taxon>
        <taxon>Fabaceae</taxon>
        <taxon>Papilionoideae</taxon>
        <taxon>50 kb inversion clade</taxon>
        <taxon>dalbergioids sensu lato</taxon>
        <taxon>Dalbergieae</taxon>
        <taxon>Pterocarpus clade</taxon>
        <taxon>Arachis</taxon>
    </lineage>
</organism>
<keyword evidence="3" id="KW-1185">Reference proteome</keyword>
<evidence type="ECO:0000313" key="3">
    <source>
        <dbReference type="Proteomes" id="UP000289738"/>
    </source>
</evidence>
<dbReference type="InterPro" id="IPR004330">
    <property type="entry name" value="FAR1_DNA_bnd_dom"/>
</dbReference>
<dbReference type="AlphaFoldDB" id="A0A444Z246"/>
<gene>
    <name evidence="2" type="ORF">Ahy_B05g075814</name>
</gene>
<dbReference type="Pfam" id="PF03101">
    <property type="entry name" value="FAR1"/>
    <property type="match status" value="1"/>
</dbReference>
<dbReference type="PANTHER" id="PTHR47718">
    <property type="entry name" value="OS01G0519700 PROTEIN"/>
    <property type="match status" value="1"/>
</dbReference>
<protein>
    <recommendedName>
        <fullName evidence="1">FAR1 domain-containing protein</fullName>
    </recommendedName>
</protein>
<evidence type="ECO:0000259" key="1">
    <source>
        <dbReference type="Pfam" id="PF03101"/>
    </source>
</evidence>
<comment type="caution">
    <text evidence="2">The sequence shown here is derived from an EMBL/GenBank/DDBJ whole genome shotgun (WGS) entry which is preliminary data.</text>
</comment>
<evidence type="ECO:0000313" key="2">
    <source>
        <dbReference type="EMBL" id="RYR08240.1"/>
    </source>
</evidence>
<dbReference type="Proteomes" id="UP000289738">
    <property type="component" value="Chromosome B05"/>
</dbReference>